<gene>
    <name evidence="1" type="ORF">GRX66_16630</name>
</gene>
<organism evidence="1 2">
    <name type="scientific">Halobacterium bonnevillei</name>
    <dbReference type="NCBI Taxonomy" id="2692200"/>
    <lineage>
        <taxon>Archaea</taxon>
        <taxon>Methanobacteriati</taxon>
        <taxon>Methanobacteriota</taxon>
        <taxon>Stenosarchaea group</taxon>
        <taxon>Halobacteria</taxon>
        <taxon>Halobacteriales</taxon>
        <taxon>Halobacteriaceae</taxon>
        <taxon>Halobacterium</taxon>
    </lineage>
</organism>
<dbReference type="AlphaFoldDB" id="A0A6B0SKE6"/>
<dbReference type="RefSeq" id="WP_159527519.1">
    <property type="nucleotide sequence ID" value="NZ_WUUU01000207.1"/>
</dbReference>
<dbReference type="EMBL" id="WUUU01000207">
    <property type="protein sequence ID" value="MXR22135.1"/>
    <property type="molecule type" value="Genomic_DNA"/>
</dbReference>
<reference evidence="1 2" key="1">
    <citation type="submission" date="2019-12" db="EMBL/GenBank/DDBJ databases">
        <title>Isolation and characterization of three novel carbon monoxide-oxidizing members of Halobacteria from salione crusts and soils.</title>
        <authorList>
            <person name="Myers M.R."/>
            <person name="King G.M."/>
        </authorList>
    </citation>
    <scope>NUCLEOTIDE SEQUENCE [LARGE SCALE GENOMIC DNA]</scope>
    <source>
        <strain evidence="1 2">PCN9</strain>
    </source>
</reference>
<evidence type="ECO:0000313" key="1">
    <source>
        <dbReference type="EMBL" id="MXR22135.1"/>
    </source>
</evidence>
<dbReference type="InterPro" id="IPR036388">
    <property type="entry name" value="WH-like_DNA-bd_sf"/>
</dbReference>
<dbReference type="Gene3D" id="1.10.10.10">
    <property type="entry name" value="Winged helix-like DNA-binding domain superfamily/Winged helix DNA-binding domain"/>
    <property type="match status" value="1"/>
</dbReference>
<comment type="caution">
    <text evidence="1">The sequence shown here is derived from an EMBL/GenBank/DDBJ whole genome shotgun (WGS) entry which is preliminary data.</text>
</comment>
<protein>
    <submittedName>
        <fullName evidence="1">MarR family transcriptional regulator</fullName>
    </submittedName>
</protein>
<dbReference type="SUPFAM" id="SSF46785">
    <property type="entry name" value="Winged helix' DNA-binding domain"/>
    <property type="match status" value="1"/>
</dbReference>
<dbReference type="Proteomes" id="UP000471521">
    <property type="component" value="Unassembled WGS sequence"/>
</dbReference>
<evidence type="ECO:0000313" key="2">
    <source>
        <dbReference type="Proteomes" id="UP000471521"/>
    </source>
</evidence>
<dbReference type="OrthoDB" id="285635at2157"/>
<dbReference type="InterPro" id="IPR036390">
    <property type="entry name" value="WH_DNA-bd_sf"/>
</dbReference>
<sequence length="84" mass="9652">MRPRVDWMTRADDYILEFLDETDIVATPQVIAANIDYSRQYVNQRVRALGDRGLVQNTGNGLYRITDRGRDYLGGDLDADELED</sequence>
<accession>A0A6B0SKE6</accession>
<keyword evidence="2" id="KW-1185">Reference proteome</keyword>
<proteinExistence type="predicted"/>
<name>A0A6B0SKE6_9EURY</name>